<dbReference type="Pfam" id="PF06723">
    <property type="entry name" value="MreB_Mbl"/>
    <property type="match status" value="1"/>
</dbReference>
<dbReference type="Proteomes" id="UP000199476">
    <property type="component" value="Unassembled WGS sequence"/>
</dbReference>
<evidence type="ECO:0000256" key="2">
    <source>
        <dbReference type="ARBA" id="ARBA00022741"/>
    </source>
</evidence>
<reference evidence="7 8" key="1">
    <citation type="submission" date="2016-10" db="EMBL/GenBank/DDBJ databases">
        <authorList>
            <person name="de Groot N.N."/>
        </authorList>
    </citation>
    <scope>NUCLEOTIDE SEQUENCE [LARGE SCALE GENOMIC DNA]</scope>
    <source>
        <strain evidence="7 8">SLAS-1</strain>
    </source>
</reference>
<dbReference type="PRINTS" id="PR01652">
    <property type="entry name" value="SHAPEPROTEIN"/>
</dbReference>
<keyword evidence="4 6" id="KW-0133">Cell shape</keyword>
<feature type="binding site" evidence="6">
    <location>
        <begin position="160"/>
        <end position="162"/>
    </location>
    <ligand>
        <name>ATP</name>
        <dbReference type="ChEBI" id="CHEBI:30616"/>
    </ligand>
</feature>
<dbReference type="Gene3D" id="3.30.420.40">
    <property type="match status" value="3"/>
</dbReference>
<proteinExistence type="inferred from homology"/>
<keyword evidence="8" id="KW-1185">Reference proteome</keyword>
<dbReference type="HAMAP" id="MF_02207">
    <property type="entry name" value="MreB"/>
    <property type="match status" value="1"/>
</dbReference>
<dbReference type="InterPro" id="IPR043129">
    <property type="entry name" value="ATPase_NBD"/>
</dbReference>
<evidence type="ECO:0000256" key="5">
    <source>
        <dbReference type="ARBA" id="ARBA00023458"/>
    </source>
</evidence>
<dbReference type="PANTHER" id="PTHR42749">
    <property type="entry name" value="CELL SHAPE-DETERMINING PROTEIN MREB"/>
    <property type="match status" value="1"/>
</dbReference>
<dbReference type="InterPro" id="IPR056546">
    <property type="entry name" value="MreB_MamK-like"/>
</dbReference>
<accession>A0A1G9HUB6</accession>
<evidence type="ECO:0000313" key="8">
    <source>
        <dbReference type="Proteomes" id="UP000199476"/>
    </source>
</evidence>
<dbReference type="GO" id="GO:0005737">
    <property type="term" value="C:cytoplasm"/>
    <property type="evidence" value="ECO:0007669"/>
    <property type="project" value="UniProtKB-SubCell"/>
</dbReference>
<dbReference type="CDD" id="cd10225">
    <property type="entry name" value="ASKHA_NBD_MreB-like"/>
    <property type="match status" value="1"/>
</dbReference>
<feature type="binding site" evidence="6">
    <location>
        <begin position="208"/>
        <end position="211"/>
    </location>
    <ligand>
        <name>ATP</name>
        <dbReference type="ChEBI" id="CHEBI:30616"/>
    </ligand>
</feature>
<dbReference type="GO" id="GO:0000902">
    <property type="term" value="P:cell morphogenesis"/>
    <property type="evidence" value="ECO:0007669"/>
    <property type="project" value="InterPro"/>
</dbReference>
<dbReference type="GO" id="GO:0008360">
    <property type="term" value="P:regulation of cell shape"/>
    <property type="evidence" value="ECO:0007669"/>
    <property type="project" value="UniProtKB-UniRule"/>
</dbReference>
<gene>
    <name evidence="6" type="primary">mreB</name>
    <name evidence="7" type="ORF">SAMN04488692_10236</name>
</gene>
<dbReference type="PANTHER" id="PTHR42749:SF1">
    <property type="entry name" value="CELL SHAPE-DETERMINING PROTEIN MREB"/>
    <property type="match status" value="1"/>
</dbReference>
<dbReference type="OrthoDB" id="9768127at2"/>
<dbReference type="GO" id="GO:0005524">
    <property type="term" value="F:ATP binding"/>
    <property type="evidence" value="ECO:0007669"/>
    <property type="project" value="UniProtKB-KW"/>
</dbReference>
<evidence type="ECO:0000313" key="7">
    <source>
        <dbReference type="EMBL" id="SDL16558.1"/>
    </source>
</evidence>
<dbReference type="AlphaFoldDB" id="A0A1G9HUB6"/>
<sequence length="347" mass="37681">MFGLNFSSKVGIDLGTANVLVYKKGEGIVLQEPSVVAIDENKNKPLAVGEEARRMLGRTPGNIVSTRPLKNGVIADFEVTEIMLKRFISKVTKRRPFFKPEIMVCIPVGITEVERRAVEEATSQVGASKTYLIEEALAAAIGAGLPVAEPSGSMIIDIGGGTSEIAVISLGGIVVSESLRLGGDTLDEDIVRFVRENYNMVIGTSTAEELKFEIGSALIEEDEEEKTYEIRGRDLMSGLPQNQIIRAGELQKAMAETIESIVEAVRSVLERTPPELSSDIMDRGVLMTGGGSLLDNMEKLLSEETGVPVCRAEDPLTCVARGTGQALEEMDELQDIIFEKEKKSYQQ</sequence>
<evidence type="ECO:0000256" key="4">
    <source>
        <dbReference type="ARBA" id="ARBA00022960"/>
    </source>
</evidence>
<protein>
    <recommendedName>
        <fullName evidence="6">Cell shape-determining protein MreB</fullName>
    </recommendedName>
</protein>
<evidence type="ECO:0000256" key="6">
    <source>
        <dbReference type="HAMAP-Rule" id="MF_02207"/>
    </source>
</evidence>
<dbReference type="InterPro" id="IPR004753">
    <property type="entry name" value="MreB"/>
</dbReference>
<comment type="similarity">
    <text evidence="5 6">Belongs to the FtsA/MreB family.</text>
</comment>
<comment type="subunit">
    <text evidence="6">Forms polymers.</text>
</comment>
<organism evidence="7 8">
    <name type="scientific">Halarsenatibacter silvermanii</name>
    <dbReference type="NCBI Taxonomy" id="321763"/>
    <lineage>
        <taxon>Bacteria</taxon>
        <taxon>Bacillati</taxon>
        <taxon>Bacillota</taxon>
        <taxon>Clostridia</taxon>
        <taxon>Halanaerobiales</taxon>
        <taxon>Halarsenatibacteraceae</taxon>
        <taxon>Halarsenatibacter</taxon>
    </lineage>
</organism>
<dbReference type="NCBIfam" id="NF010539">
    <property type="entry name" value="PRK13927.1"/>
    <property type="match status" value="1"/>
</dbReference>
<keyword evidence="2 6" id="KW-0547">Nucleotide-binding</keyword>
<name>A0A1G9HUB6_9FIRM</name>
<dbReference type="EMBL" id="FNGO01000002">
    <property type="protein sequence ID" value="SDL16558.1"/>
    <property type="molecule type" value="Genomic_DNA"/>
</dbReference>
<feature type="binding site" evidence="6">
    <location>
        <begin position="16"/>
        <end position="18"/>
    </location>
    <ligand>
        <name>ATP</name>
        <dbReference type="ChEBI" id="CHEBI:30616"/>
    </ligand>
</feature>
<evidence type="ECO:0000256" key="1">
    <source>
        <dbReference type="ARBA" id="ARBA00022490"/>
    </source>
</evidence>
<comment type="function">
    <text evidence="6">Forms membrane-associated dynamic filaments that are essential for cell shape determination. Acts by regulating cell wall synthesis and cell elongation, and thus cell shape. A feedback loop between cell geometry and MreB localization may maintain elongated cell shape by targeting cell wall growth to regions of negative cell wall curvature.</text>
</comment>
<keyword evidence="1 6" id="KW-0963">Cytoplasm</keyword>
<evidence type="ECO:0000256" key="3">
    <source>
        <dbReference type="ARBA" id="ARBA00022840"/>
    </source>
</evidence>
<dbReference type="SUPFAM" id="SSF53067">
    <property type="entry name" value="Actin-like ATPase domain"/>
    <property type="match status" value="2"/>
</dbReference>
<dbReference type="RefSeq" id="WP_089757851.1">
    <property type="nucleotide sequence ID" value="NZ_FNGO01000002.1"/>
</dbReference>
<keyword evidence="3 6" id="KW-0067">ATP-binding</keyword>
<dbReference type="NCBIfam" id="TIGR00904">
    <property type="entry name" value="mreB"/>
    <property type="match status" value="1"/>
</dbReference>
<comment type="subcellular location">
    <subcellularLocation>
        <location evidence="6">Cytoplasm</location>
    </subcellularLocation>
    <text evidence="6">Membrane-associated.</text>
</comment>
<feature type="binding site" evidence="6">
    <location>
        <begin position="290"/>
        <end position="293"/>
    </location>
    <ligand>
        <name>ATP</name>
        <dbReference type="ChEBI" id="CHEBI:30616"/>
    </ligand>
</feature>
<dbReference type="STRING" id="321763.SAMN04488692_10236"/>